<organism evidence="10 11">
    <name type="scientific">Streptosporangium fragile</name>
    <dbReference type="NCBI Taxonomy" id="46186"/>
    <lineage>
        <taxon>Bacteria</taxon>
        <taxon>Bacillati</taxon>
        <taxon>Actinomycetota</taxon>
        <taxon>Actinomycetes</taxon>
        <taxon>Streptosporangiales</taxon>
        <taxon>Streptosporangiaceae</taxon>
        <taxon>Streptosporangium</taxon>
    </lineage>
</organism>
<dbReference type="InterPro" id="IPR011051">
    <property type="entry name" value="RmlC_Cupin_sf"/>
</dbReference>
<evidence type="ECO:0000256" key="4">
    <source>
        <dbReference type="ARBA" id="ARBA00022723"/>
    </source>
</evidence>
<comment type="catalytic activity">
    <reaction evidence="1 9">
        <text>1,2-dihydroxy-5-(methylsulfanyl)pent-1-en-3-one + O2 = 4-methylsulfanyl-2-oxobutanoate + formate + 2 H(+)</text>
        <dbReference type="Rhea" id="RHEA:24504"/>
        <dbReference type="ChEBI" id="CHEBI:15378"/>
        <dbReference type="ChEBI" id="CHEBI:15379"/>
        <dbReference type="ChEBI" id="CHEBI:15740"/>
        <dbReference type="ChEBI" id="CHEBI:16723"/>
        <dbReference type="ChEBI" id="CHEBI:49252"/>
        <dbReference type="EC" id="1.13.11.54"/>
    </reaction>
</comment>
<comment type="pathway">
    <text evidence="9">Amino-acid biosynthesis; L-methionine biosynthesis via salvage pathway; L-methionine from S-methyl-5-thio-alpha-D-ribose 1-phosphate: step 5/6.</text>
</comment>
<dbReference type="PANTHER" id="PTHR23418">
    <property type="entry name" value="ACIREDUCTONE DIOXYGENASE"/>
    <property type="match status" value="1"/>
</dbReference>
<dbReference type="Proteomes" id="UP001500831">
    <property type="component" value="Unassembled WGS sequence"/>
</dbReference>
<comment type="catalytic activity">
    <reaction evidence="9">
        <text>1,2-dihydroxy-5-(methylsulfanyl)pent-1-en-3-one + O2 = 3-(methylsulfanyl)propanoate + CO + formate + 2 H(+)</text>
        <dbReference type="Rhea" id="RHEA:14161"/>
        <dbReference type="ChEBI" id="CHEBI:15378"/>
        <dbReference type="ChEBI" id="CHEBI:15379"/>
        <dbReference type="ChEBI" id="CHEBI:15740"/>
        <dbReference type="ChEBI" id="CHEBI:17245"/>
        <dbReference type="ChEBI" id="CHEBI:49016"/>
        <dbReference type="ChEBI" id="CHEBI:49252"/>
        <dbReference type="EC" id="1.13.11.53"/>
    </reaction>
</comment>
<feature type="site" description="May play a role in transmitting local conformational changes" evidence="9">
    <location>
        <position position="118"/>
    </location>
</feature>
<keyword evidence="3 9" id="KW-0028">Amino-acid biosynthesis</keyword>
<dbReference type="InterPro" id="IPR004313">
    <property type="entry name" value="ARD"/>
</dbReference>
<dbReference type="HAMAP" id="MF_01682">
    <property type="entry name" value="Salvage_MtnD"/>
    <property type="match status" value="1"/>
</dbReference>
<dbReference type="Pfam" id="PF03079">
    <property type="entry name" value="ARD"/>
    <property type="match status" value="1"/>
</dbReference>
<dbReference type="InterPro" id="IPR014710">
    <property type="entry name" value="RmlC-like_jellyroll"/>
</dbReference>
<evidence type="ECO:0000313" key="10">
    <source>
        <dbReference type="EMBL" id="GAA2879521.1"/>
    </source>
</evidence>
<dbReference type="CDD" id="cd02232">
    <property type="entry name" value="cupin_ARD"/>
    <property type="match status" value="1"/>
</dbReference>
<dbReference type="EC" id="1.13.11.54" evidence="9"/>
<protein>
    <recommendedName>
        <fullName evidence="9">Acireductone dioxygenase</fullName>
    </recommendedName>
    <alternativeName>
        <fullName evidence="9">1,2-dihydroxy-3-keto-5-methylthiopentene dioxygenase</fullName>
        <shortName evidence="9">DHK-MTPene dioxygenase</shortName>
    </alternativeName>
    <alternativeName>
        <fullName evidence="9">Acireductone dioxygenase (Fe(2+)-requiring)</fullName>
        <shortName evidence="9">ARD'</shortName>
        <shortName evidence="9">Fe-ARD</shortName>
        <ecNumber evidence="9">1.13.11.54</ecNumber>
    </alternativeName>
    <alternativeName>
        <fullName evidence="9">Acireductone dioxygenase (Ni(2+)-requiring)</fullName>
        <shortName evidence="9">ARD</shortName>
        <shortName evidence="9">Ni-ARD</shortName>
        <ecNumber evidence="9">1.13.11.53</ecNumber>
    </alternativeName>
</protein>
<proteinExistence type="inferred from homology"/>
<keyword evidence="6 9" id="KW-0560">Oxidoreductase</keyword>
<evidence type="ECO:0000256" key="2">
    <source>
        <dbReference type="ARBA" id="ARBA00022596"/>
    </source>
</evidence>
<comment type="cofactor">
    <cofactor evidence="9">
        <name>Fe(2+)</name>
        <dbReference type="ChEBI" id="CHEBI:29033"/>
    </cofactor>
    <text evidence="9">Binds 1 Fe(2+) cation per monomer.</text>
</comment>
<feature type="binding site" evidence="9">
    <location>
        <position position="113"/>
    </location>
    <ligand>
        <name>Ni(2+)</name>
        <dbReference type="ChEBI" id="CHEBI:49786"/>
    </ligand>
</feature>
<keyword evidence="11" id="KW-1185">Reference proteome</keyword>
<comment type="function">
    <text evidence="9">Catalyzes 2 different reactions between oxygene and the acireductone 1,2-dihydroxy-3-keto-5-methylthiopentene (DHK-MTPene) depending upon the metal bound in the active site. Fe-containing acireductone dioxygenase (Fe-ARD) produces formate and 2-keto-4-methylthiobutyrate (KMTB), the alpha-ketoacid precursor of methionine in the methionine recycle pathway. Ni-containing acireductone dioxygenase (Ni-ARD) produces methylthiopropionate, carbon monoxide and formate, and does not lie on the methionine recycle pathway.</text>
</comment>
<evidence type="ECO:0000313" key="11">
    <source>
        <dbReference type="Proteomes" id="UP001500831"/>
    </source>
</evidence>
<feature type="binding site" evidence="9">
    <location>
        <position position="119"/>
    </location>
    <ligand>
        <name>Fe(2+)</name>
        <dbReference type="ChEBI" id="CHEBI:29033"/>
    </ligand>
</feature>
<feature type="binding site" evidence="9">
    <location>
        <position position="115"/>
    </location>
    <ligand>
        <name>Fe(2+)</name>
        <dbReference type="ChEBI" id="CHEBI:29033"/>
    </ligand>
</feature>
<dbReference type="EC" id="1.13.11.53" evidence="9"/>
<comment type="similarity">
    <text evidence="9">Belongs to the acireductone dioxygenase (ARD) family.</text>
</comment>
<dbReference type="InterPro" id="IPR023956">
    <property type="entry name" value="ARD_bac"/>
</dbReference>
<name>A0ABN3VZN7_9ACTN</name>
<comment type="cofactor">
    <cofactor evidence="9">
        <name>Ni(2+)</name>
        <dbReference type="ChEBI" id="CHEBI:49786"/>
    </cofactor>
    <text evidence="9">Binds 1 nickel ion per monomer.</text>
</comment>
<sequence>MLKLAATHNRSMTYLTVYTDGDTPETLLETDDAAEITAALKAIDVRLRTWEVVDGLATGASQEEILAAYRDEVSRVIAEEGYTLVDVAQLHPDDSTDWPERAAAARRKFLAEHTHDDDEVRFFVGGSGIFYLHVDGKVHAVLCEPGDLLSVPKNTTHWFDMGTSPDFTAIRFFHDDDGWVGDFTGDPIAERIPDFDAIVARRASLAAGGRDGR</sequence>
<evidence type="ECO:0000256" key="6">
    <source>
        <dbReference type="ARBA" id="ARBA00023002"/>
    </source>
</evidence>
<comment type="subunit">
    <text evidence="9">Monomer.</text>
</comment>
<accession>A0ABN3VZN7</accession>
<gene>
    <name evidence="9" type="primary">mtnD</name>
    <name evidence="10" type="ORF">GCM10010517_41860</name>
</gene>
<keyword evidence="7 9" id="KW-0408">Iron</keyword>
<feature type="binding site" evidence="9">
    <location>
        <position position="157"/>
    </location>
    <ligand>
        <name>Ni(2+)</name>
        <dbReference type="ChEBI" id="CHEBI:49786"/>
    </ligand>
</feature>
<evidence type="ECO:0000256" key="1">
    <source>
        <dbReference type="ARBA" id="ARBA00000428"/>
    </source>
</evidence>
<evidence type="ECO:0000256" key="8">
    <source>
        <dbReference type="ARBA" id="ARBA00023167"/>
    </source>
</evidence>
<feature type="binding site" evidence="9">
    <location>
        <position position="113"/>
    </location>
    <ligand>
        <name>Fe(2+)</name>
        <dbReference type="ChEBI" id="CHEBI:29033"/>
    </ligand>
</feature>
<evidence type="ECO:0000256" key="3">
    <source>
        <dbReference type="ARBA" id="ARBA00022605"/>
    </source>
</evidence>
<dbReference type="GO" id="GO:0051213">
    <property type="term" value="F:dioxygenase activity"/>
    <property type="evidence" value="ECO:0007669"/>
    <property type="project" value="UniProtKB-KW"/>
</dbReference>
<evidence type="ECO:0000256" key="7">
    <source>
        <dbReference type="ARBA" id="ARBA00023004"/>
    </source>
</evidence>
<evidence type="ECO:0000256" key="9">
    <source>
        <dbReference type="HAMAP-Rule" id="MF_01682"/>
    </source>
</evidence>
<feature type="binding site" evidence="9">
    <location>
        <position position="115"/>
    </location>
    <ligand>
        <name>Ni(2+)</name>
        <dbReference type="ChEBI" id="CHEBI:49786"/>
    </ligand>
</feature>
<keyword evidence="4 9" id="KW-0479">Metal-binding</keyword>
<dbReference type="PANTHER" id="PTHR23418:SF0">
    <property type="entry name" value="ACIREDUCTONE DIOXYGENASE"/>
    <property type="match status" value="1"/>
</dbReference>
<dbReference type="EMBL" id="BAAAVI010000029">
    <property type="protein sequence ID" value="GAA2879521.1"/>
    <property type="molecule type" value="Genomic_DNA"/>
</dbReference>
<feature type="binding site" evidence="9">
    <location>
        <position position="119"/>
    </location>
    <ligand>
        <name>Ni(2+)</name>
        <dbReference type="ChEBI" id="CHEBI:49786"/>
    </ligand>
</feature>
<keyword evidence="2 9" id="KW-0533">Nickel</keyword>
<evidence type="ECO:0000256" key="5">
    <source>
        <dbReference type="ARBA" id="ARBA00022964"/>
    </source>
</evidence>
<feature type="site" description="Important to generate the dianion" evidence="9">
    <location>
        <position position="121"/>
    </location>
</feature>
<keyword evidence="8 9" id="KW-0486">Methionine biosynthesis</keyword>
<feature type="binding site" evidence="9">
    <location>
        <position position="157"/>
    </location>
    <ligand>
        <name>Fe(2+)</name>
        <dbReference type="ChEBI" id="CHEBI:29033"/>
    </ligand>
</feature>
<feature type="site" description="May play a role in metal incorporation in vivo" evidence="9">
    <location>
        <position position="112"/>
    </location>
</feature>
<comment type="caution">
    <text evidence="10">The sequence shown here is derived from an EMBL/GenBank/DDBJ whole genome shotgun (WGS) entry which is preliminary data.</text>
</comment>
<dbReference type="Gene3D" id="2.60.120.10">
    <property type="entry name" value="Jelly Rolls"/>
    <property type="match status" value="1"/>
</dbReference>
<reference evidence="10 11" key="1">
    <citation type="journal article" date="2019" name="Int. J. Syst. Evol. Microbiol.">
        <title>The Global Catalogue of Microorganisms (GCM) 10K type strain sequencing project: providing services to taxonomists for standard genome sequencing and annotation.</title>
        <authorList>
            <consortium name="The Broad Institute Genomics Platform"/>
            <consortium name="The Broad Institute Genome Sequencing Center for Infectious Disease"/>
            <person name="Wu L."/>
            <person name="Ma J."/>
        </authorList>
    </citation>
    <scope>NUCLEOTIDE SEQUENCE [LARGE SCALE GENOMIC DNA]</scope>
    <source>
        <strain evidence="10 11">JCM 6242</strain>
    </source>
</reference>
<keyword evidence="5 9" id="KW-0223">Dioxygenase</keyword>
<dbReference type="SUPFAM" id="SSF51182">
    <property type="entry name" value="RmlC-like cupins"/>
    <property type="match status" value="1"/>
</dbReference>